<dbReference type="CDD" id="cd12148">
    <property type="entry name" value="fungal_TF_MHR"/>
    <property type="match status" value="1"/>
</dbReference>
<dbReference type="InterPro" id="IPR036864">
    <property type="entry name" value="Zn2-C6_fun-type_DNA-bd_sf"/>
</dbReference>
<dbReference type="PROSITE" id="PS50048">
    <property type="entry name" value="ZN2_CY6_FUNGAL_2"/>
    <property type="match status" value="1"/>
</dbReference>
<evidence type="ECO:0000256" key="2">
    <source>
        <dbReference type="ARBA" id="ARBA00022723"/>
    </source>
</evidence>
<keyword evidence="3" id="KW-0805">Transcription regulation</keyword>
<sequence length="611" mass="67774">MPAAPKHRPLARGDACQSCKTRKIRCPAEKPSCANCLKKNRECIYNSTPTSASDISPPIPTSNVPPIPAIPTHSSSSSLDLAPQLDVNSTPGRRGSAMSPFDILQSNSTIPTSYNASPWSQDTSMIGVLPSMMGPVQTMPSPWNEVDITSLLGQGVLDGGLAWTEETELSEVERDHLLLLYFTGQRIFGVDMHISTFYSRLQSPDPALRPHPCLLNAIYLMTCRGSPLESLRRQEPTFLKRAKEQLDLALKKVDHVFDAIRAGIMIATWYFGLDSHMEGLAMMGLTVRVAIASGLDTIQSSVDYKCELTPGEGRKRDSPALSQLELADRIYAFWTLYLVDRCTSIAFELPGGFDLQRIKTPLPRPWAEYETNDPHLASCDQHVTDLFVDPPPITCDKMHLPEVGYVLFAIELMYQVSRRPDTEGQERLGHAIASFNKTIPPELRQTATSSDGRPTITADTATLQFITLCTEMLLYSIDSVDQPNPRALEAARKILGVLHLQRDADIGDVNLFAVIICCRVATLLIWESKRLEADGDLFAAATYVKDVQFISTYIQRLAYTNLANEALKGIERCCKLDLADLKPERDTEKGGTAKQRLTGNVYRRQRTLSRS</sequence>
<dbReference type="InterPro" id="IPR007219">
    <property type="entry name" value="XnlR_reg_dom"/>
</dbReference>
<dbReference type="GO" id="GO:0000981">
    <property type="term" value="F:DNA-binding transcription factor activity, RNA polymerase II-specific"/>
    <property type="evidence" value="ECO:0007669"/>
    <property type="project" value="InterPro"/>
</dbReference>
<dbReference type="EMBL" id="KI669463">
    <property type="protein sequence ID" value="OCF57488.1"/>
    <property type="molecule type" value="Genomic_DNA"/>
</dbReference>
<evidence type="ECO:0000256" key="4">
    <source>
        <dbReference type="ARBA" id="ARBA00023163"/>
    </source>
</evidence>
<accession>A0A1B9IPK2</accession>
<dbReference type="AlphaFoldDB" id="A0A1B9IPK2"/>
<dbReference type="SMART" id="SM00066">
    <property type="entry name" value="GAL4"/>
    <property type="match status" value="1"/>
</dbReference>
<dbReference type="InterPro" id="IPR050815">
    <property type="entry name" value="TF_fung"/>
</dbReference>
<dbReference type="SUPFAM" id="SSF57701">
    <property type="entry name" value="Zn2/Cys6 DNA-binding domain"/>
    <property type="match status" value="1"/>
</dbReference>
<keyword evidence="5" id="KW-0539">Nucleus</keyword>
<dbReference type="GO" id="GO:0008270">
    <property type="term" value="F:zinc ion binding"/>
    <property type="evidence" value="ECO:0007669"/>
    <property type="project" value="InterPro"/>
</dbReference>
<dbReference type="STRING" id="1331196.A0A1B9IPK2"/>
<evidence type="ECO:0000259" key="6">
    <source>
        <dbReference type="PROSITE" id="PS50048"/>
    </source>
</evidence>
<evidence type="ECO:0000256" key="1">
    <source>
        <dbReference type="ARBA" id="ARBA00004123"/>
    </source>
</evidence>
<evidence type="ECO:0000256" key="5">
    <source>
        <dbReference type="ARBA" id="ARBA00023242"/>
    </source>
</evidence>
<dbReference type="Proteomes" id="UP000092583">
    <property type="component" value="Unassembled WGS sequence"/>
</dbReference>
<reference evidence="7 8" key="1">
    <citation type="submission" date="2013-07" db="EMBL/GenBank/DDBJ databases">
        <title>The Genome Sequence of Kwoniella mangroviensis CBS10435.</title>
        <authorList>
            <consortium name="The Broad Institute Genome Sequencing Platform"/>
            <person name="Cuomo C."/>
            <person name="Litvintseva A."/>
            <person name="Chen Y."/>
            <person name="Heitman J."/>
            <person name="Sun S."/>
            <person name="Springer D."/>
            <person name="Dromer F."/>
            <person name="Young S.K."/>
            <person name="Zeng Q."/>
            <person name="Gargeya S."/>
            <person name="Fitzgerald M."/>
            <person name="Abouelleil A."/>
            <person name="Alvarado L."/>
            <person name="Berlin A.M."/>
            <person name="Chapman S.B."/>
            <person name="Dewar J."/>
            <person name="Goldberg J."/>
            <person name="Griggs A."/>
            <person name="Gujja S."/>
            <person name="Hansen M."/>
            <person name="Howarth C."/>
            <person name="Imamovic A."/>
            <person name="Larimer J."/>
            <person name="McCowan C."/>
            <person name="Murphy C."/>
            <person name="Pearson M."/>
            <person name="Priest M."/>
            <person name="Roberts A."/>
            <person name="Saif S."/>
            <person name="Shea T."/>
            <person name="Sykes S."/>
            <person name="Wortman J."/>
            <person name="Nusbaum C."/>
            <person name="Birren B."/>
        </authorList>
    </citation>
    <scope>NUCLEOTIDE SEQUENCE [LARGE SCALE GENOMIC DNA]</scope>
    <source>
        <strain evidence="7 8">CBS 10435</strain>
    </source>
</reference>
<dbReference type="CDD" id="cd00067">
    <property type="entry name" value="GAL4"/>
    <property type="match status" value="1"/>
</dbReference>
<evidence type="ECO:0000256" key="3">
    <source>
        <dbReference type="ARBA" id="ARBA00023015"/>
    </source>
</evidence>
<reference evidence="8" key="2">
    <citation type="submission" date="2013-12" db="EMBL/GenBank/DDBJ databases">
        <title>Evolution of pathogenesis and genome organization in the Tremellales.</title>
        <authorList>
            <person name="Cuomo C."/>
            <person name="Litvintseva A."/>
            <person name="Heitman J."/>
            <person name="Chen Y."/>
            <person name="Sun S."/>
            <person name="Springer D."/>
            <person name="Dromer F."/>
            <person name="Young S."/>
            <person name="Zeng Q."/>
            <person name="Chapman S."/>
            <person name="Gujja S."/>
            <person name="Saif S."/>
            <person name="Birren B."/>
        </authorList>
    </citation>
    <scope>NUCLEOTIDE SEQUENCE [LARGE SCALE GENOMIC DNA]</scope>
    <source>
        <strain evidence="8">CBS 10435</strain>
    </source>
</reference>
<gene>
    <name evidence="7" type="ORF">L486_04946</name>
</gene>
<dbReference type="Pfam" id="PF00172">
    <property type="entry name" value="Zn_clus"/>
    <property type="match status" value="1"/>
</dbReference>
<keyword evidence="2" id="KW-0479">Metal-binding</keyword>
<protein>
    <recommendedName>
        <fullName evidence="6">Zn(2)-C6 fungal-type domain-containing protein</fullName>
    </recommendedName>
</protein>
<dbReference type="GO" id="GO:0005634">
    <property type="term" value="C:nucleus"/>
    <property type="evidence" value="ECO:0007669"/>
    <property type="project" value="UniProtKB-SubCell"/>
</dbReference>
<name>A0A1B9IPK2_9TREE</name>
<dbReference type="PANTHER" id="PTHR47338:SF29">
    <property type="entry name" value="ZN(2)-C6 FUNGAL-TYPE DOMAIN-CONTAINING PROTEIN"/>
    <property type="match status" value="1"/>
</dbReference>
<evidence type="ECO:0000313" key="8">
    <source>
        <dbReference type="Proteomes" id="UP000092583"/>
    </source>
</evidence>
<dbReference type="PANTHER" id="PTHR47338">
    <property type="entry name" value="ZN(II)2CYS6 TRANSCRIPTION FACTOR (EUROFUNG)-RELATED"/>
    <property type="match status" value="1"/>
</dbReference>
<organism evidence="7 8">
    <name type="scientific">Kwoniella mangroviensis CBS 10435</name>
    <dbReference type="NCBI Taxonomy" id="1331196"/>
    <lineage>
        <taxon>Eukaryota</taxon>
        <taxon>Fungi</taxon>
        <taxon>Dikarya</taxon>
        <taxon>Basidiomycota</taxon>
        <taxon>Agaricomycotina</taxon>
        <taxon>Tremellomycetes</taxon>
        <taxon>Tremellales</taxon>
        <taxon>Cryptococcaceae</taxon>
        <taxon>Kwoniella</taxon>
    </lineage>
</organism>
<dbReference type="GO" id="GO:0003677">
    <property type="term" value="F:DNA binding"/>
    <property type="evidence" value="ECO:0007669"/>
    <property type="project" value="InterPro"/>
</dbReference>
<evidence type="ECO:0000313" key="7">
    <source>
        <dbReference type="EMBL" id="OCF57488.1"/>
    </source>
</evidence>
<proteinExistence type="predicted"/>
<dbReference type="InterPro" id="IPR001138">
    <property type="entry name" value="Zn2Cys6_DnaBD"/>
</dbReference>
<keyword evidence="4" id="KW-0804">Transcription</keyword>
<feature type="domain" description="Zn(2)-C6 fungal-type" evidence="6">
    <location>
        <begin position="15"/>
        <end position="45"/>
    </location>
</feature>
<keyword evidence="8" id="KW-1185">Reference proteome</keyword>
<dbReference type="Gene3D" id="4.10.240.10">
    <property type="entry name" value="Zn(2)-C6 fungal-type DNA-binding domain"/>
    <property type="match status" value="1"/>
</dbReference>
<comment type="subcellular location">
    <subcellularLocation>
        <location evidence="1">Nucleus</location>
    </subcellularLocation>
</comment>
<dbReference type="GO" id="GO:0006351">
    <property type="term" value="P:DNA-templated transcription"/>
    <property type="evidence" value="ECO:0007669"/>
    <property type="project" value="InterPro"/>
</dbReference>
<dbReference type="PROSITE" id="PS00463">
    <property type="entry name" value="ZN2_CY6_FUNGAL_1"/>
    <property type="match status" value="1"/>
</dbReference>
<dbReference type="OrthoDB" id="2309723at2759"/>
<dbReference type="Pfam" id="PF04082">
    <property type="entry name" value="Fungal_trans"/>
    <property type="match status" value="1"/>
</dbReference>